<dbReference type="OrthoDB" id="3039123at2759"/>
<dbReference type="Pfam" id="PF07519">
    <property type="entry name" value="Tannase"/>
    <property type="match status" value="1"/>
</dbReference>
<keyword evidence="7" id="KW-1015">Disulfide bond</keyword>
<dbReference type="EC" id="3.1.1.-" evidence="8"/>
<keyword evidence="5 8" id="KW-0378">Hydrolase</keyword>
<dbReference type="PANTHER" id="PTHR33938">
    <property type="entry name" value="FERULOYL ESTERASE B-RELATED"/>
    <property type="match status" value="1"/>
</dbReference>
<keyword evidence="4" id="KW-0732">Signal</keyword>
<proteinExistence type="inferred from homology"/>
<dbReference type="SUPFAM" id="SSF53474">
    <property type="entry name" value="alpha/beta-Hydrolases"/>
    <property type="match status" value="1"/>
</dbReference>
<dbReference type="InterPro" id="IPR029058">
    <property type="entry name" value="AB_hydrolase_fold"/>
</dbReference>
<organism evidence="9 10">
    <name type="scientific">Aspergillus avenaceus</name>
    <dbReference type="NCBI Taxonomy" id="36643"/>
    <lineage>
        <taxon>Eukaryota</taxon>
        <taxon>Fungi</taxon>
        <taxon>Dikarya</taxon>
        <taxon>Ascomycota</taxon>
        <taxon>Pezizomycotina</taxon>
        <taxon>Eurotiomycetes</taxon>
        <taxon>Eurotiomycetidae</taxon>
        <taxon>Eurotiales</taxon>
        <taxon>Aspergillaceae</taxon>
        <taxon>Aspergillus</taxon>
        <taxon>Aspergillus subgen. Circumdati</taxon>
    </lineage>
</organism>
<dbReference type="AlphaFoldDB" id="A0A5N6U2L5"/>
<comment type="similarity">
    <text evidence="1 8">Belongs to the tannase family.</text>
</comment>
<dbReference type="GO" id="GO:0030600">
    <property type="term" value="F:feruloyl esterase activity"/>
    <property type="evidence" value="ECO:0007669"/>
    <property type="project" value="UniProtKB-ARBA"/>
</dbReference>
<evidence type="ECO:0000313" key="9">
    <source>
        <dbReference type="EMBL" id="KAE8152855.1"/>
    </source>
</evidence>
<sequence length="399" mass="42948">MKNLTCTPATIQAPTVPGADIHTLSAAWVTNYTSFAPGDFNYNGGDVAVQSAKFCNITVTYTHPGYNDNITVETWLPASEQWNGRLQAIGGGGWAAGRFPLTGVFMDGALGEGYATTTTDAGLGLDTQGPLDWALLSPGNFDYVTLNNFAARALNDQALIGKGLIQSFYGRAPEYSYWSGCSQGGRQGMMLAQRYPTAYDGIAASAPAQSITKFTSNLYYPIFMRLWHGVDPLTCELDYLTKEAIKACDPLDGVTDGLISNMTACNYDPYTAVNKTFECAGLNRTIPLSQGAALVAQAAWSGAHTTDGRQLWYGYNPGTDITKFGAVPGQNSSIPSEDMWFNLFGAKNASFDTFAMSHEQYQEAFHSITQEFSSMFDAADPDLSAFKAAGGKLITYHGL</sequence>
<keyword evidence="6" id="KW-0106">Calcium</keyword>
<evidence type="ECO:0000256" key="7">
    <source>
        <dbReference type="ARBA" id="ARBA00023157"/>
    </source>
</evidence>
<evidence type="ECO:0000256" key="3">
    <source>
        <dbReference type="ARBA" id="ARBA00022723"/>
    </source>
</evidence>
<dbReference type="InterPro" id="IPR011118">
    <property type="entry name" value="Tannase/feruloyl_esterase"/>
</dbReference>
<name>A0A5N6U2L5_ASPAV</name>
<dbReference type="EMBL" id="ML742047">
    <property type="protein sequence ID" value="KAE8152855.1"/>
    <property type="molecule type" value="Genomic_DNA"/>
</dbReference>
<evidence type="ECO:0000313" key="10">
    <source>
        <dbReference type="Proteomes" id="UP000325780"/>
    </source>
</evidence>
<evidence type="ECO:0000256" key="4">
    <source>
        <dbReference type="ARBA" id="ARBA00022729"/>
    </source>
</evidence>
<evidence type="ECO:0000256" key="5">
    <source>
        <dbReference type="ARBA" id="ARBA00022801"/>
    </source>
</evidence>
<dbReference type="PANTHER" id="PTHR33938:SF13">
    <property type="entry name" value="CARBOXYLIC ESTER HYDROLASE"/>
    <property type="match status" value="1"/>
</dbReference>
<keyword evidence="3" id="KW-0479">Metal-binding</keyword>
<dbReference type="Proteomes" id="UP000325780">
    <property type="component" value="Unassembled WGS sequence"/>
</dbReference>
<accession>A0A5N6U2L5</accession>
<dbReference type="GO" id="GO:0046872">
    <property type="term" value="F:metal ion binding"/>
    <property type="evidence" value="ECO:0007669"/>
    <property type="project" value="UniProtKB-KW"/>
</dbReference>
<protein>
    <recommendedName>
        <fullName evidence="8">Carboxylic ester hydrolase</fullName>
        <ecNumber evidence="8">3.1.1.-</ecNumber>
    </recommendedName>
</protein>
<evidence type="ECO:0000256" key="1">
    <source>
        <dbReference type="ARBA" id="ARBA00006249"/>
    </source>
</evidence>
<keyword evidence="2" id="KW-0719">Serine esterase</keyword>
<evidence type="ECO:0000256" key="6">
    <source>
        <dbReference type="ARBA" id="ARBA00022837"/>
    </source>
</evidence>
<gene>
    <name evidence="9" type="ORF">BDV25DRAFT_137528</name>
</gene>
<reference evidence="9 10" key="1">
    <citation type="submission" date="2019-04" db="EMBL/GenBank/DDBJ databases">
        <title>Friends and foes A comparative genomics study of 23 Aspergillus species from section Flavi.</title>
        <authorList>
            <consortium name="DOE Joint Genome Institute"/>
            <person name="Kjaerbolling I."/>
            <person name="Vesth T."/>
            <person name="Frisvad J.C."/>
            <person name="Nybo J.L."/>
            <person name="Theobald S."/>
            <person name="Kildgaard S."/>
            <person name="Isbrandt T."/>
            <person name="Kuo A."/>
            <person name="Sato A."/>
            <person name="Lyhne E.K."/>
            <person name="Kogle M.E."/>
            <person name="Wiebenga A."/>
            <person name="Kun R.S."/>
            <person name="Lubbers R.J."/>
            <person name="Makela M.R."/>
            <person name="Barry K."/>
            <person name="Chovatia M."/>
            <person name="Clum A."/>
            <person name="Daum C."/>
            <person name="Haridas S."/>
            <person name="He G."/>
            <person name="LaButti K."/>
            <person name="Lipzen A."/>
            <person name="Mondo S."/>
            <person name="Riley R."/>
            <person name="Salamov A."/>
            <person name="Simmons B.A."/>
            <person name="Magnuson J.K."/>
            <person name="Henrissat B."/>
            <person name="Mortensen U.H."/>
            <person name="Larsen T.O."/>
            <person name="Devries R.P."/>
            <person name="Grigoriev I.V."/>
            <person name="Machida M."/>
            <person name="Baker S.E."/>
            <person name="Andersen M.R."/>
        </authorList>
    </citation>
    <scope>NUCLEOTIDE SEQUENCE [LARGE SCALE GENOMIC DNA]</scope>
    <source>
        <strain evidence="9 10">IBT 18842</strain>
    </source>
</reference>
<feature type="non-terminal residue" evidence="9">
    <location>
        <position position="399"/>
    </location>
</feature>
<evidence type="ECO:0000256" key="8">
    <source>
        <dbReference type="RuleBase" id="RU361238"/>
    </source>
</evidence>
<evidence type="ECO:0000256" key="2">
    <source>
        <dbReference type="ARBA" id="ARBA00022487"/>
    </source>
</evidence>
<keyword evidence="10" id="KW-1185">Reference proteome</keyword>